<dbReference type="AlphaFoldDB" id="A0A484BUI5"/>
<keyword evidence="3" id="KW-1185">Reference proteome</keyword>
<organism evidence="2 3">
    <name type="scientific">Drosophila navojoa</name>
    <name type="common">Fruit fly</name>
    <dbReference type="NCBI Taxonomy" id="7232"/>
    <lineage>
        <taxon>Eukaryota</taxon>
        <taxon>Metazoa</taxon>
        <taxon>Ecdysozoa</taxon>
        <taxon>Arthropoda</taxon>
        <taxon>Hexapoda</taxon>
        <taxon>Insecta</taxon>
        <taxon>Pterygota</taxon>
        <taxon>Neoptera</taxon>
        <taxon>Endopterygota</taxon>
        <taxon>Diptera</taxon>
        <taxon>Brachycera</taxon>
        <taxon>Muscomorpha</taxon>
        <taxon>Ephydroidea</taxon>
        <taxon>Drosophilidae</taxon>
        <taxon>Drosophila</taxon>
    </lineage>
</organism>
<reference evidence="2 3" key="1">
    <citation type="journal article" date="2019" name="J. Hered.">
        <title>An Improved Genome Assembly for Drosophila navojoa, the Basal Species in the mojavensis Cluster.</title>
        <authorList>
            <person name="Vanderlinde T."/>
            <person name="Dupim E.G."/>
            <person name="Nazario-Yepiz N.O."/>
            <person name="Carvalho A.B."/>
        </authorList>
    </citation>
    <scope>NUCLEOTIDE SEQUENCE [LARGE SCALE GENOMIC DNA]</scope>
    <source>
        <strain evidence="2">Navoj_Jal97</strain>
        <tissue evidence="2">Whole organism</tissue>
    </source>
</reference>
<accession>A0A484BUI5</accession>
<evidence type="ECO:0000256" key="1">
    <source>
        <dbReference type="SAM" id="MobiDB-lite"/>
    </source>
</evidence>
<feature type="compositionally biased region" description="Low complexity" evidence="1">
    <location>
        <begin position="55"/>
        <end position="64"/>
    </location>
</feature>
<evidence type="ECO:0000313" key="2">
    <source>
        <dbReference type="EMBL" id="TDG52466.1"/>
    </source>
</evidence>
<feature type="region of interest" description="Disordered" evidence="1">
    <location>
        <begin position="1"/>
        <end position="73"/>
    </location>
</feature>
<gene>
    <name evidence="2" type="ORF">AWZ03_001296</name>
</gene>
<dbReference type="Proteomes" id="UP000295192">
    <property type="component" value="Unassembled WGS sequence"/>
</dbReference>
<name>A0A484BUI5_DRONA</name>
<feature type="compositionally biased region" description="Low complexity" evidence="1">
    <location>
        <begin position="11"/>
        <end position="20"/>
    </location>
</feature>
<dbReference type="EMBL" id="LSRL02000004">
    <property type="protein sequence ID" value="TDG52466.1"/>
    <property type="molecule type" value="Genomic_DNA"/>
</dbReference>
<proteinExistence type="predicted"/>
<evidence type="ECO:0000313" key="3">
    <source>
        <dbReference type="Proteomes" id="UP000295192"/>
    </source>
</evidence>
<sequence>MKSQVTHLEATAKTTATATARNSNSNSKSGQTKDSGNERDDAADKYDKLKIEPLPRQQIQRQQPTANSQQPTSHMAICCDCRQRRVGCTSLSRVPNPDPDAVAVAVAVAVASVH</sequence>
<feature type="compositionally biased region" description="Basic and acidic residues" evidence="1">
    <location>
        <begin position="35"/>
        <end position="53"/>
    </location>
</feature>
<protein>
    <submittedName>
        <fullName evidence="2">Uncharacterized protein</fullName>
    </submittedName>
</protein>
<feature type="compositionally biased region" description="Polar residues" evidence="1">
    <location>
        <begin position="21"/>
        <end position="34"/>
    </location>
</feature>
<comment type="caution">
    <text evidence="2">The sequence shown here is derived from an EMBL/GenBank/DDBJ whole genome shotgun (WGS) entry which is preliminary data.</text>
</comment>